<feature type="region of interest" description="Disordered" evidence="17">
    <location>
        <begin position="71"/>
        <end position="110"/>
    </location>
</feature>
<feature type="domain" description="Tyrosine-protein phosphatase" evidence="19">
    <location>
        <begin position="405"/>
        <end position="671"/>
    </location>
</feature>
<evidence type="ECO:0000313" key="21">
    <source>
        <dbReference type="EMBL" id="PRP76223.1"/>
    </source>
</evidence>
<dbReference type="GO" id="GO:0016192">
    <property type="term" value="P:vesicle-mediated transport"/>
    <property type="evidence" value="ECO:0007669"/>
    <property type="project" value="UniProtKB-KW"/>
</dbReference>
<keyword evidence="12" id="KW-0449">Lipoprotein</keyword>
<keyword evidence="8" id="KW-0931">ER-Golgi transport</keyword>
<dbReference type="SUPFAM" id="SSF52540">
    <property type="entry name" value="P-loop containing nucleoside triphosphate hydrolases"/>
    <property type="match status" value="1"/>
</dbReference>
<feature type="region of interest" description="Disordered" evidence="17">
    <location>
        <begin position="2718"/>
        <end position="2748"/>
    </location>
</feature>
<dbReference type="SMART" id="SM00248">
    <property type="entry name" value="ANK"/>
    <property type="match status" value="13"/>
</dbReference>
<dbReference type="Gene3D" id="2.30.29.30">
    <property type="entry name" value="Pleckstrin-homology domain (PH domain)/Phosphotyrosine-binding domain (PTB)"/>
    <property type="match status" value="3"/>
</dbReference>
<dbReference type="InterPro" id="IPR045872">
    <property type="entry name" value="Arf1-5-like"/>
</dbReference>
<keyword evidence="6" id="KW-0519">Myristate</keyword>
<dbReference type="CDD" id="cd04150">
    <property type="entry name" value="Arf1_5_like"/>
    <property type="match status" value="1"/>
</dbReference>
<protein>
    <submittedName>
        <fullName evidence="21">ADP-ribosylation factor 1</fullName>
    </submittedName>
</protein>
<dbReference type="Pfam" id="PF00169">
    <property type="entry name" value="PH"/>
    <property type="match status" value="2"/>
</dbReference>
<dbReference type="GO" id="GO:0005525">
    <property type="term" value="F:GTP binding"/>
    <property type="evidence" value="ECO:0007669"/>
    <property type="project" value="UniProtKB-KW"/>
</dbReference>
<dbReference type="PROSITE" id="PS51417">
    <property type="entry name" value="ARF"/>
    <property type="match status" value="1"/>
</dbReference>
<keyword evidence="14" id="KW-0460">Magnesium</keyword>
<evidence type="ECO:0000256" key="10">
    <source>
        <dbReference type="ARBA" id="ARBA00023034"/>
    </source>
</evidence>
<dbReference type="SUPFAM" id="SSF48403">
    <property type="entry name" value="Ankyrin repeat"/>
    <property type="match status" value="2"/>
</dbReference>
<evidence type="ECO:0000256" key="7">
    <source>
        <dbReference type="ARBA" id="ARBA00022741"/>
    </source>
</evidence>
<feature type="binding site" evidence="13">
    <location>
        <begin position="807"/>
        <end position="814"/>
    </location>
    <ligand>
        <name>GTP</name>
        <dbReference type="ChEBI" id="CHEBI:37565"/>
    </ligand>
</feature>
<dbReference type="PRINTS" id="PR00700">
    <property type="entry name" value="PRTYPHPHTASE"/>
</dbReference>
<feature type="region of interest" description="Disordered" evidence="17">
    <location>
        <begin position="1034"/>
        <end position="1147"/>
    </location>
</feature>
<dbReference type="InterPro" id="IPR027417">
    <property type="entry name" value="P-loop_NTPase"/>
</dbReference>
<dbReference type="InterPro" id="IPR006689">
    <property type="entry name" value="Small_GTPase_ARF/SAR"/>
</dbReference>
<dbReference type="InterPro" id="IPR003595">
    <property type="entry name" value="Tyr_Pase_cat"/>
</dbReference>
<feature type="region of interest" description="Disordered" evidence="17">
    <location>
        <begin position="1"/>
        <end position="28"/>
    </location>
</feature>
<feature type="region of interest" description="Disordered" evidence="17">
    <location>
        <begin position="1285"/>
        <end position="1372"/>
    </location>
</feature>
<evidence type="ECO:0000256" key="4">
    <source>
        <dbReference type="ARBA" id="ARBA00022448"/>
    </source>
</evidence>
<evidence type="ECO:0000256" key="1">
    <source>
        <dbReference type="ARBA" id="ARBA00004496"/>
    </source>
</evidence>
<dbReference type="InterPro" id="IPR016130">
    <property type="entry name" value="Tyr_Pase_AS"/>
</dbReference>
<gene>
    <name evidence="21" type="ORF">PROFUN_15322</name>
</gene>
<dbReference type="GO" id="GO:0015031">
    <property type="term" value="P:protein transport"/>
    <property type="evidence" value="ECO:0007669"/>
    <property type="project" value="UniProtKB-KW"/>
</dbReference>
<keyword evidence="9" id="KW-0653">Protein transport</keyword>
<evidence type="ECO:0000256" key="9">
    <source>
        <dbReference type="ARBA" id="ARBA00022927"/>
    </source>
</evidence>
<dbReference type="SUPFAM" id="SSF52799">
    <property type="entry name" value="(Phosphotyrosine protein) phosphatases II"/>
    <property type="match status" value="1"/>
</dbReference>
<dbReference type="SMART" id="SM00233">
    <property type="entry name" value="PH"/>
    <property type="match status" value="3"/>
</dbReference>
<dbReference type="InterPro" id="IPR005225">
    <property type="entry name" value="Small_GTP-bd"/>
</dbReference>
<evidence type="ECO:0000259" key="19">
    <source>
        <dbReference type="PROSITE" id="PS50055"/>
    </source>
</evidence>
<dbReference type="EMBL" id="MDYQ01000340">
    <property type="protein sequence ID" value="PRP76223.1"/>
    <property type="molecule type" value="Genomic_DNA"/>
</dbReference>
<keyword evidence="11 13" id="KW-0342">GTP-binding</keyword>
<evidence type="ECO:0000259" key="20">
    <source>
        <dbReference type="PROSITE" id="PS50056"/>
    </source>
</evidence>
<dbReference type="Pfam" id="PF00102">
    <property type="entry name" value="Y_phosphatase"/>
    <property type="match status" value="1"/>
</dbReference>
<evidence type="ECO:0000256" key="3">
    <source>
        <dbReference type="ARBA" id="ARBA00010290"/>
    </source>
</evidence>
<dbReference type="InParanoid" id="A0A2P6MX09"/>
<keyword evidence="14" id="KW-0479">Metal-binding</keyword>
<evidence type="ECO:0000256" key="12">
    <source>
        <dbReference type="ARBA" id="ARBA00023288"/>
    </source>
</evidence>
<dbReference type="PROSITE" id="PS51422">
    <property type="entry name" value="SAR1"/>
    <property type="match status" value="1"/>
</dbReference>
<keyword evidence="5" id="KW-0963">Cytoplasm</keyword>
<dbReference type="InterPro" id="IPR036770">
    <property type="entry name" value="Ankyrin_rpt-contain_sf"/>
</dbReference>
<dbReference type="SMART" id="SM00175">
    <property type="entry name" value="RAB"/>
    <property type="match status" value="1"/>
</dbReference>
<dbReference type="InterPro" id="IPR002110">
    <property type="entry name" value="Ankyrin_rpt"/>
</dbReference>
<dbReference type="Gene3D" id="3.90.190.10">
    <property type="entry name" value="Protein tyrosine phosphatase superfamily"/>
    <property type="match status" value="1"/>
</dbReference>
<proteinExistence type="inferred from homology"/>
<feature type="repeat" description="ANK" evidence="15">
    <location>
        <begin position="2477"/>
        <end position="2509"/>
    </location>
</feature>
<dbReference type="Gene3D" id="1.25.40.20">
    <property type="entry name" value="Ankyrin repeat-containing domain"/>
    <property type="match status" value="3"/>
</dbReference>
<dbReference type="GO" id="GO:0003924">
    <property type="term" value="F:GTPase activity"/>
    <property type="evidence" value="ECO:0007669"/>
    <property type="project" value="InterPro"/>
</dbReference>
<feature type="repeat" description="ANK" evidence="15">
    <location>
        <begin position="2075"/>
        <end position="2107"/>
    </location>
</feature>
<dbReference type="CDD" id="cd00821">
    <property type="entry name" value="PH"/>
    <property type="match status" value="2"/>
</dbReference>
<keyword evidence="4" id="KW-0813">Transport</keyword>
<keyword evidence="22" id="KW-1185">Reference proteome</keyword>
<dbReference type="Gene3D" id="3.40.50.300">
    <property type="entry name" value="P-loop containing nucleotide triphosphate hydrolases"/>
    <property type="match status" value="1"/>
</dbReference>
<evidence type="ECO:0000256" key="16">
    <source>
        <dbReference type="SAM" id="Coils"/>
    </source>
</evidence>
<sequence>MSHRSADLTSDISRLREASEKHHAAKDNIIEQQREIIRSLKQQREALLDEKSAIQRRTDEDTDTISQLRAEVKSLHNTSQVQETAREERDDLPDDRVHYSTSPSRQNPIRFNQLGVTSISRPAPDVLPDRVEVLISPSKVMHLSVITPLTDAEKCERLEEQLEKLRERFSKDTEERRRVVDRVVRDNQELRARIDQLSVKEETSEETSSNGRDETLYQSLPREVLPPSNTRHDLEDDSDDDVDWRESYEVLREKYKTLKTKYRKEKSRVEELTTMLAHAHRYRGSDRLETQPPYLQTQPPLHSSVLNPEPFDVSSTHASCTVERLDSRCVPFRLLERGVTSDVNTEGALSKPFAFSYALQFATKKLISTHSLIIQSKEKEMTVKRLAQNHLESPQKKVLKGNDWMHEEFYGLVDSCLRNAPICSIGRSDVNTEKNRYSDVVPSDDSRVQLEGVEHDYINASYINGETPGTFQEYIACQAPLRSTRGDFWRMIWEQSSGIIAMLSSLVENGITKCDSYWPNEGKTKRYGDFLVHNRKTIQVAQDIFIHNLALKAETLPGTPIREIVHLQYTGWTDHSSVEDTRLICSLVNMTRKLRGRAASVYNLRGPMVVHCSAGVGRTGTFIACDITMQRLQQHMAVDVYRTVRLLRWQRPMSVMNVGQYTMIYNVAREVAGASRCSSGKGSESSLNNNTVTPTTAVLNGKITPSPLVLHFPVHFLPAVWRWHFARVTLRDLSFGDRATRHKINPGAEDKPSLLSFEAVLSPKPSLLKTGATDESTLHTKVNMGLAISSLLKRLIGGKDMRILMVGLDAAGKTTVLYKLKLGEVVTTIPTIGFNVETVEYKNINFTVWDVGGQDKIRPLWRHYFQNTQGIIFVVDSNDRERISEAREELDKMLNEDELRDAVLLVFANKQDLPNAMSVAEVTDKLGLHALRNRKWYIQATCATSGDGLYEGLDWMSSTLSKSKPLEVFQVSDAFREGILQAINQTKDSWRDVVFNGLPPLRPLTDLPKEKKKRRKDLRFLGLLIPQKVAPSKTLTESAINDDRQLGDNNIVQHHTSPLTSSPLPPKDIIKPGPLPHHKLPSHPPSSKDEMKPPHHRPKRFLHDTEEKRPTLPLPSFDILSSMTELEEPKRPAGRKNPEQFVPRPQSAEAPSFDLLSSFEEAVVAPGDRTTVQAQPVASTQKKPAAPVQKKPIVPVQAKPIVPVQAKPIVPVQAKPIVPVQAKPIAKAVVPVQAKHIVPVQPAAPTQIKNVAPVQVKEVMQSPPVMGTEDDDFEDIDWSTLEQQAEAVRTSPLVKSAGNSEKSGRKSPPITFSSITRQPPKVVPPVQSFEPPTRPQETPATSRPKEINPKTTSVQLPVKSSEPKRPGAKDRYNGVFSKFKSNLGGAKLAPINSEEVQTFSKQSEAFSFDIQIKDSPVSAATKESPRAGMDTTPYREKIIAGVKMSSSPMRSATPSSSASNSPMKIESPSTSKGKRTSGDCGSHLLTMSEPTEDKVKNMSSVFVSDVHCEEISLPSIDGGRFCLKHNELFYFVDSSETKLKGKFIIDADFFVCPVETYNSPGEGSTFSKNKKEPFVFRIEGSKIGSKGRLLSAETAKQLSEWVYHLQEVTEQHKTNKWDNVMTGWLNKCNPYGEVWSKRWCVLTRFSLKYYRQQKDDIPAGMIPLDEVVSVMRGDEPKPGCIKIETTKRLYFLTCDISTNANAWAHAIRKLSADVVRPLHRRNSKSANSINSARGSVSSGGSVAFRTSGSVSSNQSLALRSSGSVRHLSTQADRGSQGFSFLSGPVKEGILYKQKKNNNLQKTKSVRLVLSYNFLYYFPTVNSHGKYHTIHLADCSVEEIPPEISKIQNAFRIVSSVHPLSLTAEDEREFLTWTNMIRAAKEQAGSETESKTVNDGITRTGAYIEYTVNAESEIVNPNAKTIDEAKSIKFTVNAFWTSWTVEKTWADIINLITEISFAYPKYCFPELPDEPLVPGNFARTSGNFGTQLGGTSRAANERNFIVKRTPTKYNEPNFDLELINAYFREIVRPGSVSQDMAILNFFDLNNIFTALQRTELANIRYFLKAGIDLNVLHPELGMTPLSIAVSNGNRGFVDVLVEGGADLRATNADGKTAYHVALQKDRLDLYESLLRLEKPPPKDSSSLITETTLPPVVNEKITEAGQTPLHLAVENANGLPFVELLMKNGANVLPDNQNRTPLHTAVISVNLPALEYIIEYLKKQNKLTEALEAKDTEGFTPLMIGVWQGREDIVLSLVRAGASLEALDDHKRSPLHLCILRRNDTLLSSLIHAGSNVEWAGLTPLHLAVKSNASEMAIRCLITGGASLQTQNEEGQTAVHLAVQHNRNSILELVVEYLKKCPEWGNTQDNEGRTALQFAIEQKSQAMWLLLETKIDPRICDKKGQTAMHAAVLTENMDLLRELCLTPNLINVPQKLGQTPREVEFSAKSLTLTVHYACTQGSLPMAQLLLGNGAMMSSQDSLGNSPLHIATINKFVDLATILIQEGSSTDIKNTDGCTAMQYLSNKTAQQVLYSTTQEHGDGQNRLEEKEHCTYMIEDGPIFIKNPLVSIYEIESSGLGLNVLTVTNSLEQIQLDYLLDLRTNLQKMQRRYPDGRGGTPSHIEAPANHFLLNAQSSNHKAIQPQQPWNFLSRISFETQTTTVERTSPQEDYNHFCSRAHGLTTSLASHWPHLESQTLDCPHRLRQHLHWNDHPSILRGQHLQQDPQLHERQDKNVSTATSNDPLKRQPTNEREMYGQYLPLGRKLYVLGSKAQL</sequence>
<feature type="region of interest" description="Disordered" evidence="17">
    <location>
        <begin position="1441"/>
        <end position="1481"/>
    </location>
</feature>
<dbReference type="PROSITE" id="PS50088">
    <property type="entry name" value="ANK_REPEAT"/>
    <property type="match status" value="5"/>
</dbReference>
<feature type="compositionally biased region" description="Basic and acidic residues" evidence="17">
    <location>
        <begin position="1101"/>
        <end position="1110"/>
    </location>
</feature>
<dbReference type="GO" id="GO:0046872">
    <property type="term" value="F:metal ion binding"/>
    <property type="evidence" value="ECO:0007669"/>
    <property type="project" value="UniProtKB-KW"/>
</dbReference>
<evidence type="ECO:0000256" key="14">
    <source>
        <dbReference type="PIRSR" id="PIRSR606689-2"/>
    </source>
</evidence>
<dbReference type="SUPFAM" id="SSF50729">
    <property type="entry name" value="PH domain-like"/>
    <property type="match status" value="3"/>
</dbReference>
<feature type="repeat" description="ANK" evidence="15">
    <location>
        <begin position="2159"/>
        <end position="2192"/>
    </location>
</feature>
<feature type="binding site" evidence="13">
    <location>
        <begin position="909"/>
        <end position="912"/>
    </location>
    <ligand>
        <name>GTP</name>
        <dbReference type="ChEBI" id="CHEBI:37565"/>
    </ligand>
</feature>
<keyword evidence="15" id="KW-0040">ANK repeat</keyword>
<comment type="subcellular location">
    <subcellularLocation>
        <location evidence="1">Cytoplasm</location>
    </subcellularLocation>
    <subcellularLocation>
        <location evidence="2">Golgi apparatus</location>
    </subcellularLocation>
</comment>
<evidence type="ECO:0000256" key="11">
    <source>
        <dbReference type="ARBA" id="ARBA00023134"/>
    </source>
</evidence>
<feature type="compositionally biased region" description="Basic and acidic residues" evidence="17">
    <location>
        <begin position="84"/>
        <end position="98"/>
    </location>
</feature>
<dbReference type="SMART" id="SM00404">
    <property type="entry name" value="PTPc_motif"/>
    <property type="match status" value="1"/>
</dbReference>
<dbReference type="FunFam" id="3.40.50.300:FF:003500">
    <property type="entry name" value="ADP-ribosylation factor 1"/>
    <property type="match status" value="1"/>
</dbReference>
<evidence type="ECO:0000256" key="15">
    <source>
        <dbReference type="PROSITE-ProRule" id="PRU00023"/>
    </source>
</evidence>
<dbReference type="SMART" id="SM00194">
    <property type="entry name" value="PTPc"/>
    <property type="match status" value="1"/>
</dbReference>
<keyword evidence="7 13" id="KW-0547">Nucleotide-binding</keyword>
<dbReference type="SMART" id="SM00177">
    <property type="entry name" value="ARF"/>
    <property type="match status" value="1"/>
</dbReference>
<feature type="region of interest" description="Disordered" evidence="17">
    <location>
        <begin position="198"/>
        <end position="240"/>
    </location>
</feature>
<name>A0A2P6MX09_9EUKA</name>
<dbReference type="PROSITE" id="PS50297">
    <property type="entry name" value="ANK_REP_REGION"/>
    <property type="match status" value="5"/>
</dbReference>
<evidence type="ECO:0000256" key="6">
    <source>
        <dbReference type="ARBA" id="ARBA00022707"/>
    </source>
</evidence>
<dbReference type="GO" id="GO:0004725">
    <property type="term" value="F:protein tyrosine phosphatase activity"/>
    <property type="evidence" value="ECO:0007669"/>
    <property type="project" value="InterPro"/>
</dbReference>
<dbReference type="PROSITE" id="PS50003">
    <property type="entry name" value="PH_DOMAIN"/>
    <property type="match status" value="2"/>
</dbReference>
<feature type="coiled-coil region" evidence="16">
    <location>
        <begin position="248"/>
        <end position="275"/>
    </location>
</feature>
<evidence type="ECO:0000313" key="22">
    <source>
        <dbReference type="Proteomes" id="UP000241769"/>
    </source>
</evidence>
<feature type="compositionally biased region" description="Basic and acidic residues" evidence="17">
    <location>
        <begin position="1361"/>
        <end position="1372"/>
    </location>
</feature>
<accession>A0A2P6MX09</accession>
<feature type="domain" description="PH" evidence="18">
    <location>
        <begin position="1783"/>
        <end position="1881"/>
    </location>
</feature>
<dbReference type="InterPro" id="IPR000387">
    <property type="entry name" value="Tyr_Pase_dom"/>
</dbReference>
<feature type="compositionally biased region" description="Polar residues" evidence="17">
    <location>
        <begin position="99"/>
        <end position="110"/>
    </location>
</feature>
<evidence type="ECO:0000256" key="2">
    <source>
        <dbReference type="ARBA" id="ARBA00004555"/>
    </source>
</evidence>
<feature type="compositionally biased region" description="Basic and acidic residues" evidence="17">
    <location>
        <begin position="13"/>
        <end position="28"/>
    </location>
</feature>
<dbReference type="Pfam" id="PF00025">
    <property type="entry name" value="Arf"/>
    <property type="match status" value="1"/>
</dbReference>
<dbReference type="PANTHER" id="PTHR11711">
    <property type="entry name" value="ADP RIBOSYLATION FACTOR-RELATED"/>
    <property type="match status" value="1"/>
</dbReference>
<dbReference type="CDD" id="cd00047">
    <property type="entry name" value="PTPc"/>
    <property type="match status" value="1"/>
</dbReference>
<keyword evidence="10" id="KW-0333">Golgi apparatus</keyword>
<dbReference type="GO" id="GO:0005794">
    <property type="term" value="C:Golgi apparatus"/>
    <property type="evidence" value="ECO:0007669"/>
    <property type="project" value="UniProtKB-SubCell"/>
</dbReference>
<evidence type="ECO:0000256" key="13">
    <source>
        <dbReference type="PIRSR" id="PIRSR606689-1"/>
    </source>
</evidence>
<dbReference type="PROSITE" id="PS00383">
    <property type="entry name" value="TYR_PHOSPHATASE_1"/>
    <property type="match status" value="1"/>
</dbReference>
<dbReference type="InterPro" id="IPR001849">
    <property type="entry name" value="PH_domain"/>
</dbReference>
<organism evidence="21 22">
    <name type="scientific">Planoprotostelium fungivorum</name>
    <dbReference type="NCBI Taxonomy" id="1890364"/>
    <lineage>
        <taxon>Eukaryota</taxon>
        <taxon>Amoebozoa</taxon>
        <taxon>Evosea</taxon>
        <taxon>Variosea</taxon>
        <taxon>Cavosteliida</taxon>
        <taxon>Cavosteliaceae</taxon>
        <taxon>Planoprotostelium</taxon>
    </lineage>
</organism>
<keyword evidence="16" id="KW-0175">Coiled coil</keyword>
<feature type="domain" description="PH" evidence="18">
    <location>
        <begin position="1618"/>
        <end position="1712"/>
    </location>
</feature>
<feature type="compositionally biased region" description="Basic and acidic residues" evidence="17">
    <location>
        <begin position="2738"/>
        <end position="2748"/>
    </location>
</feature>
<dbReference type="PROSITE" id="PS50055">
    <property type="entry name" value="TYR_PHOSPHATASE_PTP"/>
    <property type="match status" value="1"/>
</dbReference>
<dbReference type="InterPro" id="IPR011993">
    <property type="entry name" value="PH-like_dom_sf"/>
</dbReference>
<dbReference type="PROSITE" id="PS50056">
    <property type="entry name" value="TYR_PHOSPHATASE_2"/>
    <property type="match status" value="1"/>
</dbReference>
<dbReference type="NCBIfam" id="TIGR00231">
    <property type="entry name" value="small_GTP"/>
    <property type="match status" value="1"/>
</dbReference>
<reference evidence="21 22" key="1">
    <citation type="journal article" date="2018" name="Genome Biol. Evol.">
        <title>Multiple Roots of Fruiting Body Formation in Amoebozoa.</title>
        <authorList>
            <person name="Hillmann F."/>
            <person name="Forbes G."/>
            <person name="Novohradska S."/>
            <person name="Ferling I."/>
            <person name="Riege K."/>
            <person name="Groth M."/>
            <person name="Westermann M."/>
            <person name="Marz M."/>
            <person name="Spaller T."/>
            <person name="Winckler T."/>
            <person name="Schaap P."/>
            <person name="Glockner G."/>
        </authorList>
    </citation>
    <scope>NUCLEOTIDE SEQUENCE [LARGE SCALE GENOMIC DNA]</scope>
    <source>
        <strain evidence="21 22">Jena</strain>
    </source>
</reference>
<feature type="compositionally biased region" description="Low complexity" evidence="17">
    <location>
        <begin position="1444"/>
        <end position="1463"/>
    </location>
</feature>
<evidence type="ECO:0000256" key="5">
    <source>
        <dbReference type="ARBA" id="ARBA00022490"/>
    </source>
</evidence>
<dbReference type="InterPro" id="IPR000242">
    <property type="entry name" value="PTP_cat"/>
</dbReference>
<comment type="caution">
    <text evidence="21">The sequence shown here is derived from an EMBL/GenBank/DDBJ whole genome shotgun (WGS) entry which is preliminary data.</text>
</comment>
<dbReference type="SMART" id="SM00178">
    <property type="entry name" value="SAR"/>
    <property type="match status" value="1"/>
</dbReference>
<feature type="binding site" evidence="14">
    <location>
        <position position="831"/>
    </location>
    <ligand>
        <name>Mg(2+)</name>
        <dbReference type="ChEBI" id="CHEBI:18420"/>
    </ligand>
</feature>
<dbReference type="Pfam" id="PF12796">
    <property type="entry name" value="Ank_2"/>
    <property type="match status" value="4"/>
</dbReference>
<comment type="similarity">
    <text evidence="3">Belongs to the small GTPase superfamily. Arf family.</text>
</comment>
<evidence type="ECO:0000256" key="8">
    <source>
        <dbReference type="ARBA" id="ARBA00022892"/>
    </source>
</evidence>
<dbReference type="InterPro" id="IPR029021">
    <property type="entry name" value="Prot-tyrosine_phosphatase-like"/>
</dbReference>
<dbReference type="InterPro" id="IPR024156">
    <property type="entry name" value="Small_GTPase_ARF"/>
</dbReference>
<evidence type="ECO:0000259" key="18">
    <source>
        <dbReference type="PROSITE" id="PS50003"/>
    </source>
</evidence>
<dbReference type="Proteomes" id="UP000241769">
    <property type="component" value="Unassembled WGS sequence"/>
</dbReference>
<evidence type="ECO:0000256" key="17">
    <source>
        <dbReference type="SAM" id="MobiDB-lite"/>
    </source>
</evidence>
<feature type="repeat" description="ANK" evidence="15">
    <location>
        <begin position="2295"/>
        <end position="2328"/>
    </location>
</feature>
<feature type="binding site" evidence="13">
    <location>
        <position position="853"/>
    </location>
    <ligand>
        <name>GTP</name>
        <dbReference type="ChEBI" id="CHEBI:37565"/>
    </ligand>
</feature>
<dbReference type="STRING" id="1890364.A0A2P6MX09"/>
<feature type="repeat" description="ANK" evidence="15">
    <location>
        <begin position="2232"/>
        <end position="2264"/>
    </location>
</feature>
<feature type="domain" description="Tyrosine specific protein phosphatases" evidence="20">
    <location>
        <begin position="585"/>
        <end position="662"/>
    </location>
</feature>
<feature type="binding site" evidence="14">
    <location>
        <position position="814"/>
    </location>
    <ligand>
        <name>Mg(2+)</name>
        <dbReference type="ChEBI" id="CHEBI:18420"/>
    </ligand>
</feature>